<evidence type="ECO:0000256" key="3">
    <source>
        <dbReference type="ARBA" id="ARBA00008695"/>
    </source>
</evidence>
<organism evidence="12 13">
    <name type="scientific">Babesia microti (strain RI)</name>
    <dbReference type="NCBI Taxonomy" id="1133968"/>
    <lineage>
        <taxon>Eukaryota</taxon>
        <taxon>Sar</taxon>
        <taxon>Alveolata</taxon>
        <taxon>Apicomplexa</taxon>
        <taxon>Aconoidasida</taxon>
        <taxon>Piroplasmida</taxon>
        <taxon>Babesiidae</taxon>
        <taxon>Babesia</taxon>
    </lineage>
</organism>
<dbReference type="VEuPathDB" id="PiroplasmaDB:BMR1_02g00345"/>
<feature type="transmembrane region" description="Helical" evidence="11">
    <location>
        <begin position="995"/>
        <end position="1016"/>
    </location>
</feature>
<feature type="transmembrane region" description="Helical" evidence="11">
    <location>
        <begin position="814"/>
        <end position="835"/>
    </location>
</feature>
<proteinExistence type="inferred from homology"/>
<comment type="pathway">
    <text evidence="2">Glycolipid biosynthesis; glycosylphosphatidylinositol-anchor biosynthesis.</text>
</comment>
<keyword evidence="4" id="KW-0337">GPI-anchor biosynthesis</keyword>
<dbReference type="EC" id="2.-.-.-" evidence="12"/>
<dbReference type="Pfam" id="PF01663">
    <property type="entry name" value="Phosphodiest"/>
    <property type="match status" value="1"/>
</dbReference>
<dbReference type="OrthoDB" id="272139at2759"/>
<keyword evidence="7" id="KW-0256">Endoplasmic reticulum</keyword>
<gene>
    <name evidence="12" type="ORF">BMR1_02g00345</name>
</gene>
<evidence type="ECO:0000256" key="8">
    <source>
        <dbReference type="ARBA" id="ARBA00022989"/>
    </source>
</evidence>
<feature type="transmembrane region" description="Helical" evidence="11">
    <location>
        <begin position="673"/>
        <end position="690"/>
    </location>
</feature>
<dbReference type="GO" id="GO:0006506">
    <property type="term" value="P:GPI anchor biosynthetic process"/>
    <property type="evidence" value="ECO:0007669"/>
    <property type="project" value="UniProtKB-UniPathway"/>
</dbReference>
<sequence>MCQLLNMYDINTPRAYHFHVNKRFMMRWKEILWSNTSILVYLLILYIFSYSFKLKKPPSHSISNATIPAPYLFTEFTFYYKQNSNLSTIPYHDTLELSRWIEYRPYKRVILVLLDAIRFDYVIHDPMVDTNEPRRVYTNQMNNLTRIFQEVGNKGRLFRLKAEIPTTTIARIKSIITGHSQAYLDIADNNNPQSLEADNILKQLLLQDRKVVIMGDSLWDSLQKGVATRSYTASGLNIHDNTADVKVFTHFFDEFNKSDWDVLIGHLVGIDHFGHVHGIDNASISNMLRSYDNFVASIIENVLTKQYQDTLLVILSDHGVNADGTHGGKAPEEVDAFMAAFNYKGFAETDQAIEHLLLCREKNFLQGYRQKHNVLNGKIKGDIFHWASQNDIAPTLAVLLGCPIPYNSTGRVLYELTPANPPILTLSDSPGMDYVNKLISKQRYYSQICHINLHSLLRNYLQTQSKGEYNDNDGLHMDSINRKKSIIMHNLFILNKLRHILLLFADPSSVTAKNAEFHIKSMKSHLLLCQEITSELSDSFLDSREKIDFWTMLPLFLLLTLSIVELIDWQILCEILSKIRLKILLTCTTMFACSLLLRNFMEYSDITHNIYICLPASIVISTFFHIIWNYFNMPLIDFSAPTFSSAVNLVNGFYIPELVAIIFHLLTPFMESLAVLAPSCYMSLVVYLIVNNLLPLEDWDYRLEKFAEAKNKSPTFLHLLKRSGFLLKPFSICMLMKVLYWGKNFKYFSSFRWWCKIAHIHPIPLLSLSLIYQLFKINPLISLYDLKIEWAVWTTQAALTSFCLSYNHGEMISLSYLFAKIVFITTVTMIIFELLRPLVYGSNKKPSISRTSYRLQTISVHLLWPAYLLYGPLQSLNVLLSIVTEKLYFEVLKYTITKSQKYNVSLIRFAIVYIFLGEHFYYSTEHTNSFFTLPFDAAYTLTGSYTRFISELLIGYHIFFFSFLSAIQFIMTLNNYKAHLIFCKQLNSSITLATVVSRLSFGVYFYTLCSALILTLMKSHRLFYSTFFPSTVFTVCRTSIFLLATRLLFNLIVLSSNDDEQV</sequence>
<dbReference type="EMBL" id="FO082872">
    <property type="protein sequence ID" value="SJK85795.1"/>
    <property type="molecule type" value="Genomic_DNA"/>
</dbReference>
<dbReference type="GeneID" id="24423859"/>
<dbReference type="GO" id="GO:0005789">
    <property type="term" value="C:endoplasmic reticulum membrane"/>
    <property type="evidence" value="ECO:0007669"/>
    <property type="project" value="UniProtKB-SubCell"/>
</dbReference>
<reference evidence="12 13" key="2">
    <citation type="journal article" date="2013" name="PLoS ONE">
        <title>Whole genome mapping and re-organization of the nuclear and mitochondrial genomes of Babesia microti isolates.</title>
        <authorList>
            <person name="Cornillot E."/>
            <person name="Dassouli A."/>
            <person name="Garg A."/>
            <person name="Pachikara N."/>
            <person name="Randazzo S."/>
            <person name="Depoix D."/>
            <person name="Carcy B."/>
            <person name="Delbecq S."/>
            <person name="Frutos R."/>
            <person name="Silva J.C."/>
            <person name="Sutton R."/>
            <person name="Krause P.J."/>
            <person name="Mamoun C.B."/>
        </authorList>
    </citation>
    <scope>NUCLEOTIDE SEQUENCE [LARGE SCALE GENOMIC DNA]</scope>
    <source>
        <strain evidence="12 13">RI</strain>
    </source>
</reference>
<dbReference type="Proteomes" id="UP000002899">
    <property type="component" value="Chromosome II"/>
</dbReference>
<accession>A0A1R4A9Z8</accession>
<feature type="transmembrane region" description="Helical" evidence="11">
    <location>
        <begin position="549"/>
        <end position="567"/>
    </location>
</feature>
<feature type="transmembrane region" description="Helical" evidence="11">
    <location>
        <begin position="609"/>
        <end position="631"/>
    </location>
</feature>
<evidence type="ECO:0000313" key="12">
    <source>
        <dbReference type="EMBL" id="SJK85795.1"/>
    </source>
</evidence>
<dbReference type="RefSeq" id="XP_021338017.1">
    <property type="nucleotide sequence ID" value="XM_021483050.1"/>
</dbReference>
<keyword evidence="9 11" id="KW-0472">Membrane</keyword>
<dbReference type="InterPro" id="IPR002591">
    <property type="entry name" value="Phosphodiest/P_Trfase"/>
</dbReference>
<evidence type="ECO:0000256" key="9">
    <source>
        <dbReference type="ARBA" id="ARBA00023136"/>
    </source>
</evidence>
<dbReference type="InterPro" id="IPR017850">
    <property type="entry name" value="Alkaline_phosphatase_core_sf"/>
</dbReference>
<dbReference type="GO" id="GO:0051377">
    <property type="term" value="F:mannose-ethanolamine phosphotransferase activity"/>
    <property type="evidence" value="ECO:0007669"/>
    <property type="project" value="InterPro"/>
</dbReference>
<dbReference type="AlphaFoldDB" id="A0A1R4A9Z8"/>
<keyword evidence="13" id="KW-1185">Reference proteome</keyword>
<keyword evidence="6 11" id="KW-0812">Transmembrane</keyword>
<comment type="subcellular location">
    <subcellularLocation>
        <location evidence="1">Endoplasmic reticulum membrane</location>
        <topology evidence="1">Multi-pass membrane protein</topology>
    </subcellularLocation>
</comment>
<dbReference type="InterPro" id="IPR037675">
    <property type="entry name" value="PIG-O_N"/>
</dbReference>
<dbReference type="PANTHER" id="PTHR23071">
    <property type="entry name" value="PHOSPHATIDYLINOSITOL GLYCAN"/>
    <property type="match status" value="1"/>
</dbReference>
<evidence type="ECO:0000256" key="2">
    <source>
        <dbReference type="ARBA" id="ARBA00004687"/>
    </source>
</evidence>
<feature type="transmembrane region" description="Helical" evidence="11">
    <location>
        <begin position="643"/>
        <end position="666"/>
    </location>
</feature>
<keyword evidence="5 12" id="KW-0808">Transferase</keyword>
<dbReference type="CDD" id="cd16023">
    <property type="entry name" value="GPI_EPT_3"/>
    <property type="match status" value="1"/>
</dbReference>
<dbReference type="InterPro" id="IPR039524">
    <property type="entry name" value="PIGO/GPI13"/>
</dbReference>
<dbReference type="Gene3D" id="3.40.720.10">
    <property type="entry name" value="Alkaline Phosphatase, subunit A"/>
    <property type="match status" value="1"/>
</dbReference>
<evidence type="ECO:0000256" key="10">
    <source>
        <dbReference type="ARBA" id="ARBA00023180"/>
    </source>
</evidence>
<feature type="transmembrane region" description="Helical" evidence="11">
    <location>
        <begin position="954"/>
        <end position="974"/>
    </location>
</feature>
<evidence type="ECO:0000256" key="5">
    <source>
        <dbReference type="ARBA" id="ARBA00022679"/>
    </source>
</evidence>
<evidence type="ECO:0000256" key="7">
    <source>
        <dbReference type="ARBA" id="ARBA00022824"/>
    </source>
</evidence>
<evidence type="ECO:0000313" key="13">
    <source>
        <dbReference type="Proteomes" id="UP000002899"/>
    </source>
</evidence>
<reference evidence="12 13" key="3">
    <citation type="journal article" date="2016" name="Sci. Rep.">
        <title>Genome-wide diversity and gene expression profiling of Babesia microti isolates identify polymorphic genes that mediate host-pathogen interactions.</title>
        <authorList>
            <person name="Silva J.C."/>
            <person name="Cornillot E."/>
            <person name="McCracken C."/>
            <person name="Usmani-Brown S."/>
            <person name="Dwivedi A."/>
            <person name="Ifeonu O.O."/>
            <person name="Crabtree J."/>
            <person name="Gotia H.T."/>
            <person name="Virji A.Z."/>
            <person name="Reynes C."/>
            <person name="Colinge J."/>
            <person name="Kumar V."/>
            <person name="Lawres L."/>
            <person name="Pazzi J.E."/>
            <person name="Pablo J.V."/>
            <person name="Hung C."/>
            <person name="Brancato J."/>
            <person name="Kumari P."/>
            <person name="Orvis J."/>
            <person name="Tretina K."/>
            <person name="Chibucos M."/>
            <person name="Ott S."/>
            <person name="Sadzewicz L."/>
            <person name="Sengamalay N."/>
            <person name="Shetty A.C."/>
            <person name="Su Q."/>
            <person name="Tallon L."/>
            <person name="Fraser C.M."/>
            <person name="Frutos R."/>
            <person name="Molina D.M."/>
            <person name="Krause P.J."/>
            <person name="Ben Mamoun C."/>
        </authorList>
    </citation>
    <scope>NUCLEOTIDE SEQUENCE [LARGE SCALE GENOMIC DNA]</scope>
    <source>
        <strain evidence="12 13">RI</strain>
    </source>
</reference>
<evidence type="ECO:0000256" key="6">
    <source>
        <dbReference type="ARBA" id="ARBA00022692"/>
    </source>
</evidence>
<feature type="transmembrane region" description="Helical" evidence="11">
    <location>
        <begin position="904"/>
        <end position="922"/>
    </location>
</feature>
<feature type="transmembrane region" description="Helical" evidence="11">
    <location>
        <begin position="1022"/>
        <end position="1044"/>
    </location>
</feature>
<feature type="transmembrane region" description="Helical" evidence="11">
    <location>
        <begin position="790"/>
        <end position="807"/>
    </location>
</feature>
<evidence type="ECO:0000256" key="11">
    <source>
        <dbReference type="SAM" id="Phobius"/>
    </source>
</evidence>
<dbReference type="KEGG" id="bmic:BMR1_02g00345"/>
<feature type="transmembrane region" description="Helical" evidence="11">
    <location>
        <begin position="31"/>
        <end position="52"/>
    </location>
</feature>
<reference evidence="12 13" key="1">
    <citation type="journal article" date="2012" name="Nucleic Acids Res.">
        <title>Sequencing of the smallest Apicomplexan genome from the human pathogen Babesia microti.</title>
        <authorList>
            <person name="Cornillot E."/>
            <person name="Hadj-Kaddour K."/>
            <person name="Dassouli A."/>
            <person name="Noel B."/>
            <person name="Ranwez V."/>
            <person name="Vacherie B."/>
            <person name="Augagneur Y."/>
            <person name="Bres V."/>
            <person name="Duclos A."/>
            <person name="Randazzo S."/>
            <person name="Carcy B."/>
            <person name="Debierre-Grockiego F."/>
            <person name="Delbecq S."/>
            <person name="Moubri-Menage K."/>
            <person name="Shams-Eldin H."/>
            <person name="Usmani-Brown S."/>
            <person name="Bringaud F."/>
            <person name="Wincker P."/>
            <person name="Vivares C.P."/>
            <person name="Schwarz R.T."/>
            <person name="Schetters T.P."/>
            <person name="Krause P.J."/>
            <person name="Gorenflot A."/>
            <person name="Berry V."/>
            <person name="Barbe V."/>
            <person name="Ben Mamoun C."/>
        </authorList>
    </citation>
    <scope>NUCLEOTIDE SEQUENCE [LARGE SCALE GENOMIC DNA]</scope>
    <source>
        <strain evidence="12 13">RI</strain>
    </source>
</reference>
<protein>
    <submittedName>
        <fullName evidence="12">Phosphatidylinositol glycan, class O</fullName>
        <ecNumber evidence="12">2.-.-.-</ecNumber>
    </submittedName>
</protein>
<comment type="similarity">
    <text evidence="3">Belongs to the PIGG/PIGN/PIGO family. PIGO subfamily.</text>
</comment>
<evidence type="ECO:0000256" key="1">
    <source>
        <dbReference type="ARBA" id="ARBA00004477"/>
    </source>
</evidence>
<dbReference type="PANTHER" id="PTHR23071:SF1">
    <property type="entry name" value="GPI ETHANOLAMINE PHOSPHATE TRANSFERASE 3"/>
    <property type="match status" value="1"/>
</dbReference>
<feature type="transmembrane region" description="Helical" evidence="11">
    <location>
        <begin position="723"/>
        <end position="741"/>
    </location>
</feature>
<keyword evidence="8 11" id="KW-1133">Transmembrane helix</keyword>
<name>A0A1R4A9Z8_BABMR</name>
<evidence type="ECO:0000256" key="4">
    <source>
        <dbReference type="ARBA" id="ARBA00022502"/>
    </source>
</evidence>
<dbReference type="UniPathway" id="UPA00196"/>
<dbReference type="SUPFAM" id="SSF53649">
    <property type="entry name" value="Alkaline phosphatase-like"/>
    <property type="match status" value="1"/>
</dbReference>
<feature type="transmembrane region" description="Helical" evidence="11">
    <location>
        <begin position="862"/>
        <end position="883"/>
    </location>
</feature>
<keyword evidence="10" id="KW-0325">Glycoprotein</keyword>
<feature type="transmembrane region" description="Helical" evidence="11">
    <location>
        <begin position="753"/>
        <end position="775"/>
    </location>
</feature>